<gene>
    <name evidence="1" type="ORF">JOE66_002780</name>
</gene>
<reference evidence="1 2" key="1">
    <citation type="submission" date="2021-01" db="EMBL/GenBank/DDBJ databases">
        <title>Sequencing the genomes of 1000 actinobacteria strains.</title>
        <authorList>
            <person name="Klenk H.-P."/>
        </authorList>
    </citation>
    <scope>NUCLEOTIDE SEQUENCE [LARGE SCALE GENOMIC DNA]</scope>
    <source>
        <strain evidence="1 2">DSM 13057</strain>
    </source>
</reference>
<evidence type="ECO:0000313" key="2">
    <source>
        <dbReference type="Proteomes" id="UP000776164"/>
    </source>
</evidence>
<dbReference type="Proteomes" id="UP000776164">
    <property type="component" value="Unassembled WGS sequence"/>
</dbReference>
<dbReference type="EMBL" id="JAFBBU010000001">
    <property type="protein sequence ID" value="MBM7473146.1"/>
    <property type="molecule type" value="Genomic_DNA"/>
</dbReference>
<sequence>MPDYETLVDRSFVYNSEYLESQEWRASPFEWLLGVPSATQGKIARQLVQDWALSFGMDSYQITDHYQRYVVVNEARIQVKMSTLWASGEYKFQQIRDQEFDFLLCLGVSPNDVHAWLIPKEELATHVIGISGQHTGAAARETSWLKVIPGRAALWLRDYGDQLADVRSLLQEI</sequence>
<organism evidence="1 2">
    <name type="scientific">Subtercola frigoramans</name>
    <dbReference type="NCBI Taxonomy" id="120298"/>
    <lineage>
        <taxon>Bacteria</taxon>
        <taxon>Bacillati</taxon>
        <taxon>Actinomycetota</taxon>
        <taxon>Actinomycetes</taxon>
        <taxon>Micrococcales</taxon>
        <taxon>Microbacteriaceae</taxon>
        <taxon>Subtercola</taxon>
    </lineage>
</organism>
<name>A0ABS2L9M1_9MICO</name>
<keyword evidence="2" id="KW-1185">Reference proteome</keyword>
<comment type="caution">
    <text evidence="1">The sequence shown here is derived from an EMBL/GenBank/DDBJ whole genome shotgun (WGS) entry which is preliminary data.</text>
</comment>
<evidence type="ECO:0000313" key="1">
    <source>
        <dbReference type="EMBL" id="MBM7473146.1"/>
    </source>
</evidence>
<accession>A0ABS2L9M1</accession>
<dbReference type="RefSeq" id="WP_205110374.1">
    <property type="nucleotide sequence ID" value="NZ_BAAAHT010000014.1"/>
</dbReference>
<protein>
    <submittedName>
        <fullName evidence="1">Uncharacterized protein</fullName>
    </submittedName>
</protein>
<proteinExistence type="predicted"/>